<evidence type="ECO:0000256" key="3">
    <source>
        <dbReference type="ARBA" id="ARBA00022927"/>
    </source>
</evidence>
<dbReference type="Gene3D" id="3.30.310.10">
    <property type="entry name" value="TATA-Binding Protein"/>
    <property type="match status" value="1"/>
</dbReference>
<dbReference type="Gene3D" id="1.25.10.10">
    <property type="entry name" value="Leucine-rich Repeat Variant"/>
    <property type="match status" value="1"/>
</dbReference>
<dbReference type="InterPro" id="IPR008152">
    <property type="entry name" value="Clathrin_a/b/g-adaptin_app_Ig"/>
</dbReference>
<protein>
    <submittedName>
        <fullName evidence="6">AP-2 complex subunit alpha-2</fullName>
    </submittedName>
</protein>
<dbReference type="InterPro" id="IPR013041">
    <property type="entry name" value="Clathrin_app_Ig-like_sf"/>
</dbReference>
<evidence type="ECO:0000256" key="2">
    <source>
        <dbReference type="ARBA" id="ARBA00022448"/>
    </source>
</evidence>
<dbReference type="PANTHER" id="PTHR22780">
    <property type="entry name" value="ADAPTIN, ALPHA/GAMMA/EPSILON"/>
    <property type="match status" value="1"/>
</dbReference>
<name>A0A445HMJ6_GLYSO</name>
<dbReference type="Proteomes" id="UP000289340">
    <property type="component" value="Chromosome 12"/>
</dbReference>
<proteinExistence type="predicted"/>
<evidence type="ECO:0000259" key="5">
    <source>
        <dbReference type="SMART" id="SM00809"/>
    </source>
</evidence>
<reference evidence="6 7" key="1">
    <citation type="submission" date="2018-09" db="EMBL/GenBank/DDBJ databases">
        <title>A high-quality reference genome of wild soybean provides a powerful tool to mine soybean genomes.</title>
        <authorList>
            <person name="Xie M."/>
            <person name="Chung C.Y.L."/>
            <person name="Li M.-W."/>
            <person name="Wong F.-L."/>
            <person name="Chan T.-F."/>
            <person name="Lam H.-M."/>
        </authorList>
    </citation>
    <scope>NUCLEOTIDE SEQUENCE [LARGE SCALE GENOMIC DNA]</scope>
    <source>
        <strain evidence="7">cv. W05</strain>
        <tissue evidence="6">Hypocotyl of etiolated seedlings</tissue>
    </source>
</reference>
<evidence type="ECO:0000256" key="4">
    <source>
        <dbReference type="ARBA" id="ARBA00023136"/>
    </source>
</evidence>
<keyword evidence="2" id="KW-0813">Transport</keyword>
<gene>
    <name evidence="6" type="ORF">D0Y65_033729</name>
</gene>
<keyword evidence="7" id="KW-1185">Reference proteome</keyword>
<evidence type="ECO:0000313" key="6">
    <source>
        <dbReference type="EMBL" id="RZB74941.1"/>
    </source>
</evidence>
<dbReference type="AlphaFoldDB" id="A0A445HMJ6"/>
<dbReference type="EMBL" id="QZWG01000012">
    <property type="protein sequence ID" value="RZB74941.1"/>
    <property type="molecule type" value="Genomic_DNA"/>
</dbReference>
<organism evidence="6 7">
    <name type="scientific">Glycine soja</name>
    <name type="common">Wild soybean</name>
    <dbReference type="NCBI Taxonomy" id="3848"/>
    <lineage>
        <taxon>Eukaryota</taxon>
        <taxon>Viridiplantae</taxon>
        <taxon>Streptophyta</taxon>
        <taxon>Embryophyta</taxon>
        <taxon>Tracheophyta</taxon>
        <taxon>Spermatophyta</taxon>
        <taxon>Magnoliopsida</taxon>
        <taxon>eudicotyledons</taxon>
        <taxon>Gunneridae</taxon>
        <taxon>Pentapetalae</taxon>
        <taxon>rosids</taxon>
        <taxon>fabids</taxon>
        <taxon>Fabales</taxon>
        <taxon>Fabaceae</taxon>
        <taxon>Papilionoideae</taxon>
        <taxon>50 kb inversion clade</taxon>
        <taxon>NPAAA clade</taxon>
        <taxon>indigoferoid/millettioid clade</taxon>
        <taxon>Phaseoleae</taxon>
        <taxon>Glycine</taxon>
        <taxon>Glycine subgen. Soja</taxon>
    </lineage>
</organism>
<dbReference type="SUPFAM" id="SSF49348">
    <property type="entry name" value="Clathrin adaptor appendage domain"/>
    <property type="match status" value="1"/>
</dbReference>
<comment type="subcellular location">
    <subcellularLocation>
        <location evidence="1">Endomembrane system</location>
    </subcellularLocation>
</comment>
<dbReference type="InterPro" id="IPR012295">
    <property type="entry name" value="TBP_dom_sf"/>
</dbReference>
<comment type="caution">
    <text evidence="6">The sequence shown here is derived from an EMBL/GenBank/DDBJ whole genome shotgun (WGS) entry which is preliminary data.</text>
</comment>
<dbReference type="InterPro" id="IPR009028">
    <property type="entry name" value="Coatomer/calthrin_app_sub_C"/>
</dbReference>
<dbReference type="SUPFAM" id="SSF55711">
    <property type="entry name" value="Subdomain of clathrin and coatomer appendage domain"/>
    <property type="match status" value="1"/>
</dbReference>
<evidence type="ECO:0000313" key="7">
    <source>
        <dbReference type="Proteomes" id="UP000289340"/>
    </source>
</evidence>
<keyword evidence="3" id="KW-0653">Protein transport</keyword>
<dbReference type="InterPro" id="IPR011989">
    <property type="entry name" value="ARM-like"/>
</dbReference>
<dbReference type="Pfam" id="PF02883">
    <property type="entry name" value="Alpha_adaptinC2"/>
    <property type="match status" value="1"/>
</dbReference>
<feature type="domain" description="Clathrin adaptor alpha/beta/gamma-adaptin appendage Ig-like subdomain" evidence="5">
    <location>
        <begin position="166"/>
        <end position="275"/>
    </location>
</feature>
<dbReference type="GO" id="GO:0030117">
    <property type="term" value="C:membrane coat"/>
    <property type="evidence" value="ECO:0007669"/>
    <property type="project" value="InterPro"/>
</dbReference>
<dbReference type="GO" id="GO:0006886">
    <property type="term" value="P:intracellular protein transport"/>
    <property type="evidence" value="ECO:0007669"/>
    <property type="project" value="InterPro"/>
</dbReference>
<evidence type="ECO:0000256" key="1">
    <source>
        <dbReference type="ARBA" id="ARBA00004308"/>
    </source>
</evidence>
<sequence length="409" mass="45357">MRFSSAVDISLDVAAKDNDPYAAAKARVYLDKPAIHETMVKVSAYILGEFGHLHTLLPFLFFSQHMLKFLCTLNQQTLSYRIRYGAIFKKKGAALMDILAEMPKFPERQSVLIKKKAEDTEVNTTEQSVIKFRAQCCSVKSLSAIVPAGEQADSMQPIGNTGERFCSLCLKDSGVLYEDPYIQIGVEAEWRAHHGHLVLFLGNKNTSPLISVQSLVLPPAHLKMELSLVPETIPPRSQVQCPLKIINLHPSRDVAVLDFSYKFDNNMVNAKLHLLAVLNKFLEPIPVSAEEFSPQWKITFLTTFKASRSGMYLLQVRGVRPLPLLELANLFNSYHLTSCPGLDPNPNNLVASITFHSESTSAMLCLTTELRMTVASGYAYTYARTSNDTQQASTLEALTDAGAMLAALI</sequence>
<dbReference type="GO" id="GO:0016192">
    <property type="term" value="P:vesicle-mediated transport"/>
    <property type="evidence" value="ECO:0007669"/>
    <property type="project" value="InterPro"/>
</dbReference>
<dbReference type="Gene3D" id="2.60.40.1230">
    <property type="match status" value="1"/>
</dbReference>
<keyword evidence="4" id="KW-0472">Membrane</keyword>
<dbReference type="SMART" id="SM00809">
    <property type="entry name" value="Alpha_adaptinC2"/>
    <property type="match status" value="1"/>
</dbReference>
<dbReference type="InterPro" id="IPR050840">
    <property type="entry name" value="Adaptor_Complx_Large_Subunit"/>
</dbReference>
<accession>A0A445HMJ6</accession>
<dbReference type="GO" id="GO:0012505">
    <property type="term" value="C:endomembrane system"/>
    <property type="evidence" value="ECO:0007669"/>
    <property type="project" value="UniProtKB-SubCell"/>
</dbReference>